<keyword evidence="2" id="KW-1185">Reference proteome</keyword>
<comment type="caution">
    <text evidence="1">The sequence shown here is derived from an EMBL/GenBank/DDBJ whole genome shotgun (WGS) entry which is preliminary data.</text>
</comment>
<dbReference type="EMBL" id="JACHMN010000003">
    <property type="protein sequence ID" value="MBB5872166.1"/>
    <property type="molecule type" value="Genomic_DNA"/>
</dbReference>
<protein>
    <recommendedName>
        <fullName evidence="3">3-methyladenine DNA glycosylase</fullName>
    </recommendedName>
</protein>
<gene>
    <name evidence="1" type="ORF">F4553_005600</name>
</gene>
<name>A0A841BXC4_9ACTN</name>
<dbReference type="Proteomes" id="UP000587527">
    <property type="component" value="Unassembled WGS sequence"/>
</dbReference>
<reference evidence="1 2" key="1">
    <citation type="submission" date="2020-08" db="EMBL/GenBank/DDBJ databases">
        <title>Sequencing the genomes of 1000 actinobacteria strains.</title>
        <authorList>
            <person name="Klenk H.-P."/>
        </authorList>
    </citation>
    <scope>NUCLEOTIDE SEQUENCE [LARGE SCALE GENOMIC DNA]</scope>
    <source>
        <strain evidence="1 2">DSM 45362</strain>
    </source>
</reference>
<proteinExistence type="predicted"/>
<dbReference type="RefSeq" id="WP_184841562.1">
    <property type="nucleotide sequence ID" value="NZ_JACHMN010000003.1"/>
</dbReference>
<accession>A0A841BXC4</accession>
<evidence type="ECO:0000313" key="2">
    <source>
        <dbReference type="Proteomes" id="UP000587527"/>
    </source>
</evidence>
<evidence type="ECO:0008006" key="3">
    <source>
        <dbReference type="Google" id="ProtNLM"/>
    </source>
</evidence>
<sequence length="288" mass="32593">MDPTVLDAVVWRARRAAHEARVDSWLGQHRDRRQRGAKHPVEDFLFTYYSQRPAQLRRWHPGAGIVLAGGETARDYIEVADGVMIDPAVIERRRESIAWIAALLGETAARPAQFGCFGLHEWAMVYRQQPDEVRHNSWPLRLSPPSLAQVVEDRGVRCTHFDAFRFFTPPARSLNVLTPTRQSQPELEQPGCLHANMDLYKWAYKLAPLVPSELTADCFELTREIRALDMQASPYDLADLGYPPVRIETPEGRAEYAARQRTFAERAAPLRQRLIAACTALLAVSSPA</sequence>
<evidence type="ECO:0000313" key="1">
    <source>
        <dbReference type="EMBL" id="MBB5872166.1"/>
    </source>
</evidence>
<organism evidence="1 2">
    <name type="scientific">Allocatelliglobosispora scoriae</name>
    <dbReference type="NCBI Taxonomy" id="643052"/>
    <lineage>
        <taxon>Bacteria</taxon>
        <taxon>Bacillati</taxon>
        <taxon>Actinomycetota</taxon>
        <taxon>Actinomycetes</taxon>
        <taxon>Micromonosporales</taxon>
        <taxon>Micromonosporaceae</taxon>
        <taxon>Allocatelliglobosispora</taxon>
    </lineage>
</organism>
<dbReference type="AlphaFoldDB" id="A0A841BXC4"/>